<keyword evidence="2" id="KW-1185">Reference proteome</keyword>
<reference evidence="1" key="1">
    <citation type="journal article" date="2019" name="bioRxiv">
        <title>The Genome of the Zebra Mussel, Dreissena polymorpha: A Resource for Invasive Species Research.</title>
        <authorList>
            <person name="McCartney M.A."/>
            <person name="Auch B."/>
            <person name="Kono T."/>
            <person name="Mallez S."/>
            <person name="Zhang Y."/>
            <person name="Obille A."/>
            <person name="Becker A."/>
            <person name="Abrahante J.E."/>
            <person name="Garbe J."/>
            <person name="Badalamenti J.P."/>
            <person name="Herman A."/>
            <person name="Mangelson H."/>
            <person name="Liachko I."/>
            <person name="Sullivan S."/>
            <person name="Sone E.D."/>
            <person name="Koren S."/>
            <person name="Silverstein K.A.T."/>
            <person name="Beckman K.B."/>
            <person name="Gohl D.M."/>
        </authorList>
    </citation>
    <scope>NUCLEOTIDE SEQUENCE</scope>
    <source>
        <strain evidence="1">Duluth1</strain>
        <tissue evidence="1">Whole animal</tissue>
    </source>
</reference>
<evidence type="ECO:0000313" key="1">
    <source>
        <dbReference type="EMBL" id="KAH3715796.1"/>
    </source>
</evidence>
<evidence type="ECO:0000313" key="2">
    <source>
        <dbReference type="Proteomes" id="UP000828390"/>
    </source>
</evidence>
<sequence length="199" mass="23831">MRGKCLLKGADGAYMLRTKVLLHTILGPRRKEISLKLLAELIPVELSKYRKMGLKLQLQPNLLINRELSEMSILRTQIKTENQNKDTDVKERELKIKELALVERERKNKPEESRLKQYFEEKEFELKITEPEFKRKCIEETERIAEQELRLREKETSLLERVSRIERKIELKEEDLISRERFLSQKEKGKWKPTNKDIT</sequence>
<gene>
    <name evidence="1" type="ORF">DPMN_058509</name>
</gene>
<dbReference type="EMBL" id="JAIWYP010000013">
    <property type="protein sequence ID" value="KAH3715796.1"/>
    <property type="molecule type" value="Genomic_DNA"/>
</dbReference>
<reference evidence="1" key="2">
    <citation type="submission" date="2020-11" db="EMBL/GenBank/DDBJ databases">
        <authorList>
            <person name="McCartney M.A."/>
            <person name="Auch B."/>
            <person name="Kono T."/>
            <person name="Mallez S."/>
            <person name="Becker A."/>
            <person name="Gohl D.M."/>
            <person name="Silverstein K.A.T."/>
            <person name="Koren S."/>
            <person name="Bechman K.B."/>
            <person name="Herman A."/>
            <person name="Abrahante J.E."/>
            <person name="Garbe J."/>
        </authorList>
    </citation>
    <scope>NUCLEOTIDE SEQUENCE</scope>
    <source>
        <strain evidence="1">Duluth1</strain>
        <tissue evidence="1">Whole animal</tissue>
    </source>
</reference>
<comment type="caution">
    <text evidence="1">The sequence shown here is derived from an EMBL/GenBank/DDBJ whole genome shotgun (WGS) entry which is preliminary data.</text>
</comment>
<accession>A0A9D4C1V9</accession>
<dbReference type="AlphaFoldDB" id="A0A9D4C1V9"/>
<organism evidence="1 2">
    <name type="scientific">Dreissena polymorpha</name>
    <name type="common">Zebra mussel</name>
    <name type="synonym">Mytilus polymorpha</name>
    <dbReference type="NCBI Taxonomy" id="45954"/>
    <lineage>
        <taxon>Eukaryota</taxon>
        <taxon>Metazoa</taxon>
        <taxon>Spiralia</taxon>
        <taxon>Lophotrochozoa</taxon>
        <taxon>Mollusca</taxon>
        <taxon>Bivalvia</taxon>
        <taxon>Autobranchia</taxon>
        <taxon>Heteroconchia</taxon>
        <taxon>Euheterodonta</taxon>
        <taxon>Imparidentia</taxon>
        <taxon>Neoheterodontei</taxon>
        <taxon>Myida</taxon>
        <taxon>Dreissenoidea</taxon>
        <taxon>Dreissenidae</taxon>
        <taxon>Dreissena</taxon>
    </lineage>
</organism>
<protein>
    <submittedName>
        <fullName evidence="1">Uncharacterized protein</fullName>
    </submittedName>
</protein>
<dbReference type="Proteomes" id="UP000828390">
    <property type="component" value="Unassembled WGS sequence"/>
</dbReference>
<proteinExistence type="predicted"/>
<name>A0A9D4C1V9_DREPO</name>